<feature type="binding site" evidence="4">
    <location>
        <position position="56"/>
    </location>
    <ligand>
        <name>substrate</name>
    </ligand>
</feature>
<sequence length="189" mass="20480">MEQKTIAEQKREARAQARARLAGCTPEDTARWGEAMFEFLRVLPVWNTARTVMCFVSTAAEPDTQPLLQAALREGRTLCLPRQCEGGWMEAHRVAALFALRPGPHGILEPPYTLPVVDPAAIDLIVAPCLAAAPNGARLGHGGGFYDRFFARSGAARVVFCPSAAVFPRLPAGEFDLPADLVITERGIL</sequence>
<evidence type="ECO:0000313" key="6">
    <source>
        <dbReference type="EMBL" id="HIX06656.1"/>
    </source>
</evidence>
<proteinExistence type="inferred from homology"/>
<protein>
    <recommendedName>
        <fullName evidence="5">5-formyltetrahydrofolate cyclo-ligase</fullName>
        <ecNumber evidence="5">6.3.3.2</ecNumber>
    </recommendedName>
</protein>
<dbReference type="PANTHER" id="PTHR23407">
    <property type="entry name" value="ATPASE INHIBITOR/5-FORMYLTETRAHYDROFOLATE CYCLO-LIGASE"/>
    <property type="match status" value="1"/>
</dbReference>
<dbReference type="Pfam" id="PF01812">
    <property type="entry name" value="5-FTHF_cyc-lig"/>
    <property type="match status" value="1"/>
</dbReference>
<dbReference type="GO" id="GO:0046872">
    <property type="term" value="F:metal ion binding"/>
    <property type="evidence" value="ECO:0007669"/>
    <property type="project" value="UniProtKB-KW"/>
</dbReference>
<dbReference type="InterPro" id="IPR037171">
    <property type="entry name" value="NagB/RpiA_transferase-like"/>
</dbReference>
<dbReference type="GO" id="GO:0005524">
    <property type="term" value="F:ATP binding"/>
    <property type="evidence" value="ECO:0007669"/>
    <property type="project" value="UniProtKB-KW"/>
</dbReference>
<evidence type="ECO:0000313" key="7">
    <source>
        <dbReference type="Proteomes" id="UP000824193"/>
    </source>
</evidence>
<comment type="caution">
    <text evidence="6">The sequence shown here is derived from an EMBL/GenBank/DDBJ whole genome shotgun (WGS) entry which is preliminary data.</text>
</comment>
<name>A0A9D2AEJ9_9FIRM</name>
<keyword evidence="5" id="KW-0460">Magnesium</keyword>
<evidence type="ECO:0000256" key="5">
    <source>
        <dbReference type="RuleBase" id="RU361279"/>
    </source>
</evidence>
<comment type="cofactor">
    <cofactor evidence="5">
        <name>Mg(2+)</name>
        <dbReference type="ChEBI" id="CHEBI:18420"/>
    </cofactor>
</comment>
<keyword evidence="5" id="KW-0479">Metal-binding</keyword>
<evidence type="ECO:0000256" key="1">
    <source>
        <dbReference type="ARBA" id="ARBA00010638"/>
    </source>
</evidence>
<comment type="catalytic activity">
    <reaction evidence="5">
        <text>(6S)-5-formyl-5,6,7,8-tetrahydrofolate + ATP = (6R)-5,10-methenyltetrahydrofolate + ADP + phosphate</text>
        <dbReference type="Rhea" id="RHEA:10488"/>
        <dbReference type="ChEBI" id="CHEBI:30616"/>
        <dbReference type="ChEBI" id="CHEBI:43474"/>
        <dbReference type="ChEBI" id="CHEBI:57455"/>
        <dbReference type="ChEBI" id="CHEBI:57457"/>
        <dbReference type="ChEBI" id="CHEBI:456216"/>
        <dbReference type="EC" id="6.3.3.2"/>
    </reaction>
</comment>
<dbReference type="Gene3D" id="3.40.50.10420">
    <property type="entry name" value="NagB/RpiA/CoA transferase-like"/>
    <property type="match status" value="1"/>
</dbReference>
<evidence type="ECO:0000256" key="2">
    <source>
        <dbReference type="ARBA" id="ARBA00022741"/>
    </source>
</evidence>
<dbReference type="PIRSF" id="PIRSF006806">
    <property type="entry name" value="FTHF_cligase"/>
    <property type="match status" value="1"/>
</dbReference>
<dbReference type="NCBIfam" id="TIGR02727">
    <property type="entry name" value="MTHFS_bact"/>
    <property type="match status" value="1"/>
</dbReference>
<dbReference type="AlphaFoldDB" id="A0A9D2AEJ9"/>
<dbReference type="GO" id="GO:0035999">
    <property type="term" value="P:tetrahydrofolate interconversion"/>
    <property type="evidence" value="ECO:0007669"/>
    <property type="project" value="TreeGrafter"/>
</dbReference>
<accession>A0A9D2AEJ9</accession>
<evidence type="ECO:0000256" key="3">
    <source>
        <dbReference type="ARBA" id="ARBA00022840"/>
    </source>
</evidence>
<comment type="similarity">
    <text evidence="1 5">Belongs to the 5-formyltetrahydrofolate cyclo-ligase family.</text>
</comment>
<dbReference type="GO" id="GO:0009396">
    <property type="term" value="P:folic acid-containing compound biosynthetic process"/>
    <property type="evidence" value="ECO:0007669"/>
    <property type="project" value="TreeGrafter"/>
</dbReference>
<keyword evidence="3 4" id="KW-0067">ATP-binding</keyword>
<dbReference type="EMBL" id="DXFW01000039">
    <property type="protein sequence ID" value="HIX06656.1"/>
    <property type="molecule type" value="Genomic_DNA"/>
</dbReference>
<feature type="binding site" evidence="4">
    <location>
        <position position="61"/>
    </location>
    <ligand>
        <name>substrate</name>
    </ligand>
</feature>
<gene>
    <name evidence="6" type="ORF">H9865_11275</name>
</gene>
<keyword evidence="6" id="KW-0436">Ligase</keyword>
<keyword evidence="2 4" id="KW-0547">Nucleotide-binding</keyword>
<feature type="binding site" evidence="4">
    <location>
        <begin position="10"/>
        <end position="14"/>
    </location>
    <ligand>
        <name>ATP</name>
        <dbReference type="ChEBI" id="CHEBI:30616"/>
    </ligand>
</feature>
<evidence type="ECO:0000256" key="4">
    <source>
        <dbReference type="PIRSR" id="PIRSR006806-1"/>
    </source>
</evidence>
<dbReference type="EC" id="6.3.3.2" evidence="5"/>
<reference evidence="6" key="1">
    <citation type="journal article" date="2021" name="PeerJ">
        <title>Extensive microbial diversity within the chicken gut microbiome revealed by metagenomics and culture.</title>
        <authorList>
            <person name="Gilroy R."/>
            <person name="Ravi A."/>
            <person name="Getino M."/>
            <person name="Pursley I."/>
            <person name="Horton D.L."/>
            <person name="Alikhan N.F."/>
            <person name="Baker D."/>
            <person name="Gharbi K."/>
            <person name="Hall N."/>
            <person name="Watson M."/>
            <person name="Adriaenssens E.M."/>
            <person name="Foster-Nyarko E."/>
            <person name="Jarju S."/>
            <person name="Secka A."/>
            <person name="Antonio M."/>
            <person name="Oren A."/>
            <person name="Chaudhuri R.R."/>
            <person name="La Ragione R."/>
            <person name="Hildebrand F."/>
            <person name="Pallen M.J."/>
        </authorList>
    </citation>
    <scope>NUCLEOTIDE SEQUENCE</scope>
    <source>
        <strain evidence="6">2239</strain>
    </source>
</reference>
<reference evidence="6" key="2">
    <citation type="submission" date="2021-04" db="EMBL/GenBank/DDBJ databases">
        <authorList>
            <person name="Gilroy R."/>
        </authorList>
    </citation>
    <scope>NUCLEOTIDE SEQUENCE</scope>
    <source>
        <strain evidence="6">2239</strain>
    </source>
</reference>
<dbReference type="SUPFAM" id="SSF100950">
    <property type="entry name" value="NagB/RpiA/CoA transferase-like"/>
    <property type="match status" value="1"/>
</dbReference>
<dbReference type="Proteomes" id="UP000824193">
    <property type="component" value="Unassembled WGS sequence"/>
</dbReference>
<feature type="binding site" evidence="4">
    <location>
        <begin position="138"/>
        <end position="146"/>
    </location>
    <ligand>
        <name>ATP</name>
        <dbReference type="ChEBI" id="CHEBI:30616"/>
    </ligand>
</feature>
<dbReference type="PANTHER" id="PTHR23407:SF1">
    <property type="entry name" value="5-FORMYLTETRAHYDROFOLATE CYCLO-LIGASE"/>
    <property type="match status" value="1"/>
</dbReference>
<organism evidence="6 7">
    <name type="scientific">Candidatus Allofournierella pullicola</name>
    <dbReference type="NCBI Taxonomy" id="2838596"/>
    <lineage>
        <taxon>Bacteria</taxon>
        <taxon>Bacillati</taxon>
        <taxon>Bacillota</taxon>
        <taxon>Clostridia</taxon>
        <taxon>Eubacteriales</taxon>
        <taxon>Oscillospiraceae</taxon>
        <taxon>Allofournierella</taxon>
    </lineage>
</organism>
<dbReference type="GO" id="GO:0030272">
    <property type="term" value="F:5-formyltetrahydrofolate cyclo-ligase activity"/>
    <property type="evidence" value="ECO:0007669"/>
    <property type="project" value="UniProtKB-EC"/>
</dbReference>
<dbReference type="InterPro" id="IPR024185">
    <property type="entry name" value="FTHF_cligase-like_sf"/>
</dbReference>
<dbReference type="InterPro" id="IPR002698">
    <property type="entry name" value="FTHF_cligase"/>
</dbReference>